<sequence length="202" mass="22504">MSPTLLPRQEQLFYCDLFGGFGQERQKRDAFYQSKKSGYCPPPMLPRSTYRGIEREDPGPEQVGLGYRAVSAVGGDKGRARTVHRRVRRTPEMTAMSRNLTHWPKRRANTRTATNVEHTTMPPVFISWKSPAEERAALPTHSDNALNTRVCSSAPFSHAESQAAPRKARASYMQGNLHVWFWPGTPSTVGGSQCPGVPGDSF</sequence>
<dbReference type="Gramene" id="OMP00390">
    <property type="protein sequence ID" value="OMP00390"/>
    <property type="gene ID" value="CCACVL1_03359"/>
</dbReference>
<reference evidence="1 2" key="1">
    <citation type="submission" date="2013-09" db="EMBL/GenBank/DDBJ databases">
        <title>Corchorus capsularis genome sequencing.</title>
        <authorList>
            <person name="Alam M."/>
            <person name="Haque M.S."/>
            <person name="Islam M.S."/>
            <person name="Emdad E.M."/>
            <person name="Islam M.M."/>
            <person name="Ahmed B."/>
            <person name="Halim A."/>
            <person name="Hossen Q.M.M."/>
            <person name="Hossain M.Z."/>
            <person name="Ahmed R."/>
            <person name="Khan M.M."/>
            <person name="Islam R."/>
            <person name="Rashid M.M."/>
            <person name="Khan S.A."/>
            <person name="Rahman M.S."/>
            <person name="Alam M."/>
        </authorList>
    </citation>
    <scope>NUCLEOTIDE SEQUENCE [LARGE SCALE GENOMIC DNA]</scope>
    <source>
        <strain evidence="2">cv. CVL-1</strain>
        <tissue evidence="1">Whole seedling</tissue>
    </source>
</reference>
<name>A0A1R3JZX2_COCAP</name>
<proteinExistence type="predicted"/>
<organism evidence="1 2">
    <name type="scientific">Corchorus capsularis</name>
    <name type="common">Jute</name>
    <dbReference type="NCBI Taxonomy" id="210143"/>
    <lineage>
        <taxon>Eukaryota</taxon>
        <taxon>Viridiplantae</taxon>
        <taxon>Streptophyta</taxon>
        <taxon>Embryophyta</taxon>
        <taxon>Tracheophyta</taxon>
        <taxon>Spermatophyta</taxon>
        <taxon>Magnoliopsida</taxon>
        <taxon>eudicotyledons</taxon>
        <taxon>Gunneridae</taxon>
        <taxon>Pentapetalae</taxon>
        <taxon>rosids</taxon>
        <taxon>malvids</taxon>
        <taxon>Malvales</taxon>
        <taxon>Malvaceae</taxon>
        <taxon>Grewioideae</taxon>
        <taxon>Apeibeae</taxon>
        <taxon>Corchorus</taxon>
    </lineage>
</organism>
<accession>A0A1R3JZX2</accession>
<dbReference type="PANTHER" id="PTHR48185">
    <property type="entry name" value="BNACNNG12700D PROTEIN"/>
    <property type="match status" value="1"/>
</dbReference>
<gene>
    <name evidence="1" type="ORF">CCACVL1_03359</name>
</gene>
<dbReference type="EMBL" id="AWWV01006658">
    <property type="protein sequence ID" value="OMP00390.1"/>
    <property type="molecule type" value="Genomic_DNA"/>
</dbReference>
<comment type="caution">
    <text evidence="1">The sequence shown here is derived from an EMBL/GenBank/DDBJ whole genome shotgun (WGS) entry which is preliminary data.</text>
</comment>
<evidence type="ECO:0000313" key="1">
    <source>
        <dbReference type="EMBL" id="OMP00390.1"/>
    </source>
</evidence>
<protein>
    <submittedName>
        <fullName evidence="1">Uncharacterized protein</fullName>
    </submittedName>
</protein>
<keyword evidence="2" id="KW-1185">Reference proteome</keyword>
<dbReference type="OrthoDB" id="1740515at2759"/>
<evidence type="ECO:0000313" key="2">
    <source>
        <dbReference type="Proteomes" id="UP000188268"/>
    </source>
</evidence>
<dbReference type="AlphaFoldDB" id="A0A1R3JZX2"/>
<dbReference type="Proteomes" id="UP000188268">
    <property type="component" value="Unassembled WGS sequence"/>
</dbReference>
<dbReference type="PANTHER" id="PTHR48185:SF1">
    <property type="entry name" value="NADH:QUINONE OXIDOREDUCTASE_MRP ANTIPORTER MEMBRANE SUBUNIT DOMAIN-CONTAINING PROTEIN"/>
    <property type="match status" value="1"/>
</dbReference>